<gene>
    <name evidence="2" type="ORF">RN001_015294</name>
</gene>
<evidence type="ECO:0000256" key="1">
    <source>
        <dbReference type="SAM" id="SignalP"/>
    </source>
</evidence>
<dbReference type="AlphaFoldDB" id="A0AAN7NVG9"/>
<evidence type="ECO:0000313" key="3">
    <source>
        <dbReference type="Proteomes" id="UP001353858"/>
    </source>
</evidence>
<keyword evidence="1" id="KW-0732">Signal</keyword>
<evidence type="ECO:0000313" key="2">
    <source>
        <dbReference type="EMBL" id="KAK4873265.1"/>
    </source>
</evidence>
<accession>A0AAN7NVG9</accession>
<dbReference type="EMBL" id="JARPUR010000007">
    <property type="protein sequence ID" value="KAK4873265.1"/>
    <property type="molecule type" value="Genomic_DNA"/>
</dbReference>
<comment type="caution">
    <text evidence="2">The sequence shown here is derived from an EMBL/GenBank/DDBJ whole genome shotgun (WGS) entry which is preliminary data.</text>
</comment>
<proteinExistence type="predicted"/>
<sequence>MLFKIFAILSLCAVAKAGLFGASFGFNGGHLPAPALRYGAPVSFEPPQPFDSYAPPAPLLLPRPAPLILPRPAPLILPRPAPLILPRPAPFILPRPAPLHIGGHFSAGFGFSLGAHIRPAPLSFSPLPVYPVPNNFGFDPIFSGASHNIGHGYAHGFSHSSYGH</sequence>
<feature type="signal peptide" evidence="1">
    <location>
        <begin position="1"/>
        <end position="17"/>
    </location>
</feature>
<feature type="chain" id="PRO_5042888472" evidence="1">
    <location>
        <begin position="18"/>
        <end position="164"/>
    </location>
</feature>
<dbReference type="Proteomes" id="UP001353858">
    <property type="component" value="Unassembled WGS sequence"/>
</dbReference>
<reference evidence="3" key="1">
    <citation type="submission" date="2023-01" db="EMBL/GenBank/DDBJ databases">
        <title>Key to firefly adult light organ development and bioluminescence: homeobox transcription factors regulate luciferase expression and transportation to peroxisome.</title>
        <authorList>
            <person name="Fu X."/>
        </authorList>
    </citation>
    <scope>NUCLEOTIDE SEQUENCE [LARGE SCALE GENOMIC DNA]</scope>
</reference>
<keyword evidence="3" id="KW-1185">Reference proteome</keyword>
<name>A0AAN7NVG9_9COLE</name>
<protein>
    <submittedName>
        <fullName evidence="2">Uncharacterized protein</fullName>
    </submittedName>
</protein>
<organism evidence="2 3">
    <name type="scientific">Aquatica leii</name>
    <dbReference type="NCBI Taxonomy" id="1421715"/>
    <lineage>
        <taxon>Eukaryota</taxon>
        <taxon>Metazoa</taxon>
        <taxon>Ecdysozoa</taxon>
        <taxon>Arthropoda</taxon>
        <taxon>Hexapoda</taxon>
        <taxon>Insecta</taxon>
        <taxon>Pterygota</taxon>
        <taxon>Neoptera</taxon>
        <taxon>Endopterygota</taxon>
        <taxon>Coleoptera</taxon>
        <taxon>Polyphaga</taxon>
        <taxon>Elateriformia</taxon>
        <taxon>Elateroidea</taxon>
        <taxon>Lampyridae</taxon>
        <taxon>Luciolinae</taxon>
        <taxon>Aquatica</taxon>
    </lineage>
</organism>